<reference evidence="1 2" key="1">
    <citation type="submission" date="2019-11" db="EMBL/GenBank/DDBJ databases">
        <title>Whole-genome sequence of a Rhodoblastus acidophilus DSM 142.</title>
        <authorList>
            <person name="Kyndt J.A."/>
            <person name="Meyer T.E."/>
        </authorList>
    </citation>
    <scope>NUCLEOTIDE SEQUENCE [LARGE SCALE GENOMIC DNA]</scope>
    <source>
        <strain evidence="1 2">DSM 142</strain>
    </source>
</reference>
<dbReference type="Proteomes" id="UP000439113">
    <property type="component" value="Unassembled WGS sequence"/>
</dbReference>
<gene>
    <name evidence="1" type="ORF">GJ654_20340</name>
</gene>
<protein>
    <recommendedName>
        <fullName evidence="3">Tyr recombinase domain-containing protein</fullName>
    </recommendedName>
</protein>
<sequence length="206" mass="22587">MPAPEPDLDAILPLLDPAAFARPRRNWKAAYPDWAPARDAAIVALCWLVGLKPLQLGHMLRRDWRRGDVARLPGLGRYAGIRGREMPVLDAAREVVGLYLKTCPLPMPPGGPLLLRADGTAFGERDVSPFNARLKKVTGGRIPALAHLTGRFERYVEWSARQDGTVERLAGRVGPDDDKDPAIGRLRRALREAHPLGRGLPGAGKH</sequence>
<organism evidence="1 2">
    <name type="scientific">Rhodoblastus acidophilus</name>
    <name type="common">Rhodopseudomonas acidophila</name>
    <dbReference type="NCBI Taxonomy" id="1074"/>
    <lineage>
        <taxon>Bacteria</taxon>
        <taxon>Pseudomonadati</taxon>
        <taxon>Pseudomonadota</taxon>
        <taxon>Alphaproteobacteria</taxon>
        <taxon>Hyphomicrobiales</taxon>
        <taxon>Rhodoblastaceae</taxon>
        <taxon>Rhodoblastus</taxon>
    </lineage>
</organism>
<name>A0A6N8DS93_RHOAC</name>
<comment type="caution">
    <text evidence="1">The sequence shown here is derived from an EMBL/GenBank/DDBJ whole genome shotgun (WGS) entry which is preliminary data.</text>
</comment>
<dbReference type="AlphaFoldDB" id="A0A6N8DS93"/>
<dbReference type="EMBL" id="WNKS01000036">
    <property type="protein sequence ID" value="MTV33329.1"/>
    <property type="molecule type" value="Genomic_DNA"/>
</dbReference>
<accession>A0A6N8DS93</accession>
<proteinExistence type="predicted"/>
<dbReference type="RefSeq" id="WP_155448007.1">
    <property type="nucleotide sequence ID" value="NZ_JAOQNR010000030.1"/>
</dbReference>
<evidence type="ECO:0008006" key="3">
    <source>
        <dbReference type="Google" id="ProtNLM"/>
    </source>
</evidence>
<evidence type="ECO:0000313" key="1">
    <source>
        <dbReference type="EMBL" id="MTV33329.1"/>
    </source>
</evidence>
<evidence type="ECO:0000313" key="2">
    <source>
        <dbReference type="Proteomes" id="UP000439113"/>
    </source>
</evidence>